<comment type="caution">
    <text evidence="12">The sequence shown here is derived from an EMBL/GenBank/DDBJ whole genome shotgun (WGS) entry which is preliminary data.</text>
</comment>
<dbReference type="InterPro" id="IPR036259">
    <property type="entry name" value="MFS_trans_sf"/>
</dbReference>
<dbReference type="SUPFAM" id="SSF52540">
    <property type="entry name" value="P-loop containing nucleoside triphosphate hydrolases"/>
    <property type="match status" value="1"/>
</dbReference>
<evidence type="ECO:0000256" key="4">
    <source>
        <dbReference type="ARBA" id="ARBA00022448"/>
    </source>
</evidence>
<keyword evidence="6" id="KW-0547">Nucleotide-binding</keyword>
<dbReference type="Gene3D" id="3.40.50.300">
    <property type="entry name" value="P-loop containing nucleotide triphosphate hydrolases"/>
    <property type="match status" value="1"/>
</dbReference>
<proteinExistence type="inferred from homology"/>
<evidence type="ECO:0000256" key="5">
    <source>
        <dbReference type="ARBA" id="ARBA00022692"/>
    </source>
</evidence>
<protein>
    <recommendedName>
        <fullName evidence="11">Tr-type G domain-containing protein</fullName>
    </recommendedName>
</protein>
<dbReference type="Gene3D" id="2.40.30.10">
    <property type="entry name" value="Translation factors"/>
    <property type="match status" value="2"/>
</dbReference>
<keyword evidence="13" id="KW-1185">Reference proteome</keyword>
<comment type="similarity">
    <text evidence="3">Belongs to the SLC29A/ENT transporter (TC 2.A.57) family.</text>
</comment>
<dbReference type="SUPFAM" id="SSF50465">
    <property type="entry name" value="EF-Tu/eEF-1alpha/eIF2-gamma C-terminal domain"/>
    <property type="match status" value="1"/>
</dbReference>
<evidence type="ECO:0000256" key="3">
    <source>
        <dbReference type="ARBA" id="ARBA00007965"/>
    </source>
</evidence>
<organism evidence="12 13">
    <name type="scientific">Trametes cubensis</name>
    <dbReference type="NCBI Taxonomy" id="1111947"/>
    <lineage>
        <taxon>Eukaryota</taxon>
        <taxon>Fungi</taxon>
        <taxon>Dikarya</taxon>
        <taxon>Basidiomycota</taxon>
        <taxon>Agaricomycotina</taxon>
        <taxon>Agaricomycetes</taxon>
        <taxon>Polyporales</taxon>
        <taxon>Polyporaceae</taxon>
        <taxon>Trametes</taxon>
    </lineage>
</organism>
<feature type="transmembrane region" description="Helical" evidence="10">
    <location>
        <begin position="1370"/>
        <end position="1391"/>
    </location>
</feature>
<evidence type="ECO:0000256" key="8">
    <source>
        <dbReference type="ARBA" id="ARBA00023134"/>
    </source>
</evidence>
<sequence length="1627" mass="178587">MGRLLYELGRVDEKRRIANERGSSKMGKSSFSWAWELDGTQEERERGITMDIALQTLLTPHRIITILDAPGHKDFIPNMISGASQADSALLVVDAAVGEFEAGFDRGGQTREHLLLVRSLGVSQVIVAVNKLDQVQWSKARYEEICELLKPFLVQSGFHPAKTRFVAVAAMEGVNLARAEPPACPLYQWYKGPTLVDLLDSLDPPTRDINAPLRFPISNVFKGQTSGISVSGRVCGGIIVAGERLRIIPGDESATVKGKNILRHIQDVVQIETDVAIDSDGDSLPWAGAGSNVNLTLTGVDPISLNIGSVLCRPSHLVPLASIFIARIIVFDIQVPITAGTSVELFHHSRDVPASISRLISVLDRANGTVTKSKPRVLTKNMSAEVEISLRNSAYSGPASRVLPIPLEPFSVNKDMGRILIRRSGETIGAVAISTTRMQPASRVRVLISHGPDPSYRSGHLYLSEAPTSTLIPKPSLMSLIEEEHQLQAQIALHLQAALHLKQDLNACAPINKLLPPDLLALIFTHHAIATQEDNLRNLSKSSFYLAHQPIYTWLNVARVCRRWREVALGCPELWAFVTIDQRVPLWVLERFDVRSGGRPLQVVVHDVHFGHHCGRCMAETQATSRNYSDGLGILRRIIDRITQLSIFLDNILHPELWAAFQLEARSLESISLEPIGFSANRLGLISIPSALFASRTPALTSLFLKDVGFSLDNALFCTTLRHLDMRSCRMRSSTDIDSAADLSEFVASLRGMPRLETIKLYGEVPVRTSPVMDGEAVELPYLKLLQVPLEEAFVTGLLACLRIPQSAVRHLAHTTRSHNAYDDPIGVDLLKLLTENPVWAMSCGRGSVDFSYYDDPPRCQIQTEDSASNRVPTAWTDRPIMSKLMSALDLRSLRLLSVSGGYGNRHRWIEDYERASQVVTLRVQGELAFGLGAFLARWARPAGTDSRFGRNVDDDTDSGPNSDDIHANVVHREPHDFVGYATATGTLEQDGYEAASGTPLPFPNLRRIELVCVDVPQVDWKHAYQYRYMTQMQHLFWALDGFGDLYGLDVPGLVKGLRARVERGAAQVERVDFEKCQCVERERLRPLVEAVREVWWEGKRLTPDDLGSQEPWNPYGSSTILSQLICEFYFAAPHLKMAERHSVTEAIYHPIPQAPVASNPIPSASPDPDVDDETILSSPRAAHGHVEVDGRIRWIHFLLGCAVLLPWNAIITATPYFLSRLDGTPLKSTFSSYLSTTFTAANFGFLAHATATAKKASNTRRVLFSLGFLALQTFLLTVSTYLHTEPGWFFAFVLANAVGQAAAGSYLQTAVVAIAALFGPSAMQAVMSGQAAVAVAISGVQVMSAAASVRGADPGTTALSSEPEEQSAFVFFGLSTAFLVICAAVHMWLVKLPEYKLVVSQASGQDQVRLQEDSALLADPNDDANEHIHHKGDEKYHVVRIAKTNVIFNVAVAYVFVVTLAVFPPITISVTPTNPLVHPLLFSAIHFLMFNIGDFAGRSICSLPSLHVWSARRLLTLSLLRTLFIPLFLMCNVQWASESSGRPIISSDIVFMTIVLLFGLTNGYVSSMCMMAAPSLAHNSRLKGRAEDVDVAATVASFFLVGGLAVGSVLSFGVRAIVCQCNPFTE</sequence>
<feature type="domain" description="Tr-type G" evidence="11">
    <location>
        <begin position="1"/>
        <end position="213"/>
    </location>
</feature>
<dbReference type="Pfam" id="PF01733">
    <property type="entry name" value="Nucleoside_tran"/>
    <property type="match status" value="1"/>
</dbReference>
<dbReference type="InterPro" id="IPR002259">
    <property type="entry name" value="Eqnu_transpt"/>
</dbReference>
<keyword evidence="4" id="KW-0813">Transport</keyword>
<feature type="transmembrane region" description="Helical" evidence="10">
    <location>
        <begin position="1289"/>
        <end position="1320"/>
    </location>
</feature>
<dbReference type="InterPro" id="IPR009000">
    <property type="entry name" value="Transl_B-barrel_sf"/>
</dbReference>
<evidence type="ECO:0000256" key="1">
    <source>
        <dbReference type="ARBA" id="ARBA00004141"/>
    </source>
</evidence>
<comment type="similarity">
    <text evidence="2">Belongs to the TRAFAC class translation factor GTPase superfamily. Classic translation factor GTPase family. EF-Tu/EF-1A subfamily.</text>
</comment>
<dbReference type="InterPro" id="IPR000795">
    <property type="entry name" value="T_Tr_GTP-bd_dom"/>
</dbReference>
<keyword evidence="8" id="KW-0342">GTP-binding</keyword>
<dbReference type="PROSITE" id="PS51722">
    <property type="entry name" value="G_TR_2"/>
    <property type="match status" value="1"/>
</dbReference>
<dbReference type="Pfam" id="PF12937">
    <property type="entry name" value="F-box-like"/>
    <property type="match status" value="1"/>
</dbReference>
<feature type="transmembrane region" description="Helical" evidence="10">
    <location>
        <begin position="1447"/>
        <end position="1471"/>
    </location>
</feature>
<evidence type="ECO:0000259" key="11">
    <source>
        <dbReference type="PROSITE" id="PS51722"/>
    </source>
</evidence>
<dbReference type="GO" id="GO:0016020">
    <property type="term" value="C:membrane"/>
    <property type="evidence" value="ECO:0007669"/>
    <property type="project" value="UniProtKB-SubCell"/>
</dbReference>
<dbReference type="GO" id="GO:0005337">
    <property type="term" value="F:nucleoside transmembrane transporter activity"/>
    <property type="evidence" value="ECO:0007669"/>
    <property type="project" value="InterPro"/>
</dbReference>
<comment type="subcellular location">
    <subcellularLocation>
        <location evidence="1">Membrane</location>
        <topology evidence="1">Multi-pass membrane protein</topology>
    </subcellularLocation>
</comment>
<feature type="transmembrane region" description="Helical" evidence="10">
    <location>
        <begin position="1515"/>
        <end position="1538"/>
    </location>
</feature>
<name>A0AAD7TFG1_9APHY</name>
<keyword evidence="5 10" id="KW-0812">Transmembrane</keyword>
<reference evidence="12" key="1">
    <citation type="submission" date="2022-11" db="EMBL/GenBank/DDBJ databases">
        <title>Genome Sequence of Cubamyces cubensis.</title>
        <authorList>
            <person name="Buettner E."/>
        </authorList>
    </citation>
    <scope>NUCLEOTIDE SEQUENCE</scope>
    <source>
        <strain evidence="12">MPL-01</strain>
    </source>
</reference>
<dbReference type="GO" id="GO:0003924">
    <property type="term" value="F:GTPase activity"/>
    <property type="evidence" value="ECO:0007669"/>
    <property type="project" value="InterPro"/>
</dbReference>
<dbReference type="CDD" id="cd16267">
    <property type="entry name" value="HBS1-like_II"/>
    <property type="match status" value="1"/>
</dbReference>
<accession>A0AAD7TFG1</accession>
<evidence type="ECO:0000256" key="6">
    <source>
        <dbReference type="ARBA" id="ARBA00022741"/>
    </source>
</evidence>
<evidence type="ECO:0000313" key="12">
    <source>
        <dbReference type="EMBL" id="KAJ8454855.1"/>
    </source>
</evidence>
<dbReference type="InterPro" id="IPR050100">
    <property type="entry name" value="TRAFAC_GTPase_members"/>
</dbReference>
<evidence type="ECO:0000256" key="9">
    <source>
        <dbReference type="ARBA" id="ARBA00023136"/>
    </source>
</evidence>
<dbReference type="Pfam" id="PF22594">
    <property type="entry name" value="GTP-eEF1A_C"/>
    <property type="match status" value="1"/>
</dbReference>
<evidence type="ECO:0000313" key="13">
    <source>
        <dbReference type="Proteomes" id="UP001215151"/>
    </source>
</evidence>
<dbReference type="PANTHER" id="PTHR23115">
    <property type="entry name" value="TRANSLATION FACTOR"/>
    <property type="match status" value="1"/>
</dbReference>
<keyword evidence="9 10" id="KW-0472">Membrane</keyword>
<dbReference type="GO" id="GO:0005525">
    <property type="term" value="F:GTP binding"/>
    <property type="evidence" value="ECO:0007669"/>
    <property type="project" value="UniProtKB-KW"/>
</dbReference>
<feature type="transmembrane region" description="Helical" evidence="10">
    <location>
        <begin position="1550"/>
        <end position="1571"/>
    </location>
</feature>
<dbReference type="Pfam" id="PF00009">
    <property type="entry name" value="GTP_EFTU"/>
    <property type="match status" value="1"/>
</dbReference>
<feature type="transmembrane region" description="Helical" evidence="10">
    <location>
        <begin position="1332"/>
        <end position="1350"/>
    </location>
</feature>
<feature type="transmembrane region" description="Helical" evidence="10">
    <location>
        <begin position="1263"/>
        <end position="1283"/>
    </location>
</feature>
<dbReference type="Gene3D" id="1.20.1280.50">
    <property type="match status" value="1"/>
</dbReference>
<evidence type="ECO:0000256" key="7">
    <source>
        <dbReference type="ARBA" id="ARBA00022989"/>
    </source>
</evidence>
<evidence type="ECO:0000256" key="2">
    <source>
        <dbReference type="ARBA" id="ARBA00007249"/>
    </source>
</evidence>
<dbReference type="CDD" id="cd01883">
    <property type="entry name" value="EF1_alpha"/>
    <property type="match status" value="1"/>
</dbReference>
<dbReference type="CDD" id="cd04093">
    <property type="entry name" value="HBS1_C_III"/>
    <property type="match status" value="1"/>
</dbReference>
<dbReference type="Proteomes" id="UP001215151">
    <property type="component" value="Unassembled WGS sequence"/>
</dbReference>
<feature type="transmembrane region" description="Helical" evidence="10">
    <location>
        <begin position="1198"/>
        <end position="1219"/>
    </location>
</feature>
<dbReference type="PRINTS" id="PR00315">
    <property type="entry name" value="ELONGATNFCT"/>
</dbReference>
<feature type="transmembrane region" description="Helical" evidence="10">
    <location>
        <begin position="1592"/>
        <end position="1615"/>
    </location>
</feature>
<dbReference type="SUPFAM" id="SSF103473">
    <property type="entry name" value="MFS general substrate transporter"/>
    <property type="match status" value="1"/>
</dbReference>
<keyword evidence="7 10" id="KW-1133">Transmembrane helix</keyword>
<dbReference type="InterPro" id="IPR054696">
    <property type="entry name" value="GTP-eEF1A_C"/>
</dbReference>
<dbReference type="EMBL" id="JAPEVG010000872">
    <property type="protein sequence ID" value="KAJ8454855.1"/>
    <property type="molecule type" value="Genomic_DNA"/>
</dbReference>
<gene>
    <name evidence="12" type="ORF">ONZ51_g12784</name>
</gene>
<dbReference type="InterPro" id="IPR001810">
    <property type="entry name" value="F-box_dom"/>
</dbReference>
<evidence type="ECO:0000256" key="10">
    <source>
        <dbReference type="SAM" id="Phobius"/>
    </source>
</evidence>
<dbReference type="SUPFAM" id="SSF50447">
    <property type="entry name" value="Translation proteins"/>
    <property type="match status" value="1"/>
</dbReference>
<dbReference type="InterPro" id="IPR009001">
    <property type="entry name" value="Transl_elong_EF1A/Init_IF2_C"/>
</dbReference>
<dbReference type="InterPro" id="IPR027417">
    <property type="entry name" value="P-loop_NTPase"/>
</dbReference>